<reference evidence="1" key="1">
    <citation type="submission" date="2018-05" db="EMBL/GenBank/DDBJ databases">
        <authorList>
            <person name="Lanie J.A."/>
            <person name="Ng W.-L."/>
            <person name="Kazmierczak K.M."/>
            <person name="Andrzejewski T.M."/>
            <person name="Davidsen T.M."/>
            <person name="Wayne K.J."/>
            <person name="Tettelin H."/>
            <person name="Glass J.I."/>
            <person name="Rusch D."/>
            <person name="Podicherti R."/>
            <person name="Tsui H.-C.T."/>
            <person name="Winkler M.E."/>
        </authorList>
    </citation>
    <scope>NUCLEOTIDE SEQUENCE</scope>
</reference>
<protein>
    <submittedName>
        <fullName evidence="1">Uncharacterized protein</fullName>
    </submittedName>
</protein>
<name>A0A382XG69_9ZZZZ</name>
<dbReference type="EMBL" id="UINC01167366">
    <property type="protein sequence ID" value="SVD69839.1"/>
    <property type="molecule type" value="Genomic_DNA"/>
</dbReference>
<sequence>MVWRDFEITWWGTFENLLKEEGSFY</sequence>
<feature type="non-terminal residue" evidence="1">
    <location>
        <position position="25"/>
    </location>
</feature>
<gene>
    <name evidence="1" type="ORF">METZ01_LOCUS422693</name>
</gene>
<accession>A0A382XG69</accession>
<evidence type="ECO:0000313" key="1">
    <source>
        <dbReference type="EMBL" id="SVD69839.1"/>
    </source>
</evidence>
<proteinExistence type="predicted"/>
<dbReference type="AlphaFoldDB" id="A0A382XG69"/>
<organism evidence="1">
    <name type="scientific">marine metagenome</name>
    <dbReference type="NCBI Taxonomy" id="408172"/>
    <lineage>
        <taxon>unclassified sequences</taxon>
        <taxon>metagenomes</taxon>
        <taxon>ecological metagenomes</taxon>
    </lineage>
</organism>